<accession>A0A078GTH0</accession>
<dbReference type="OMA" id="ANQKSAF"/>
<dbReference type="AlphaFoldDB" id="A0A078GTH0"/>
<reference evidence="1 2" key="1">
    <citation type="journal article" date="2014" name="Science">
        <title>Plant genetics. Early allopolyploid evolution in the post-Neolithic Brassica napus oilseed genome.</title>
        <authorList>
            <person name="Chalhoub B."/>
            <person name="Denoeud F."/>
            <person name="Liu S."/>
            <person name="Parkin I.A."/>
            <person name="Tang H."/>
            <person name="Wang X."/>
            <person name="Chiquet J."/>
            <person name="Belcram H."/>
            <person name="Tong C."/>
            <person name="Samans B."/>
            <person name="Correa M."/>
            <person name="Da Silva C."/>
            <person name="Just J."/>
            <person name="Falentin C."/>
            <person name="Koh C.S."/>
            <person name="Le Clainche I."/>
            <person name="Bernard M."/>
            <person name="Bento P."/>
            <person name="Noel B."/>
            <person name="Labadie K."/>
            <person name="Alberti A."/>
            <person name="Charles M."/>
            <person name="Arnaud D."/>
            <person name="Guo H."/>
            <person name="Daviaud C."/>
            <person name="Alamery S."/>
            <person name="Jabbari K."/>
            <person name="Zhao M."/>
            <person name="Edger P.P."/>
            <person name="Chelaifa H."/>
            <person name="Tack D."/>
            <person name="Lassalle G."/>
            <person name="Mestiri I."/>
            <person name="Schnel N."/>
            <person name="Le Paslier M.C."/>
            <person name="Fan G."/>
            <person name="Renault V."/>
            <person name="Bayer P.E."/>
            <person name="Golicz A.A."/>
            <person name="Manoli S."/>
            <person name="Lee T.H."/>
            <person name="Thi V.H."/>
            <person name="Chalabi S."/>
            <person name="Hu Q."/>
            <person name="Fan C."/>
            <person name="Tollenaere R."/>
            <person name="Lu Y."/>
            <person name="Battail C."/>
            <person name="Shen J."/>
            <person name="Sidebottom C.H."/>
            <person name="Wang X."/>
            <person name="Canaguier A."/>
            <person name="Chauveau A."/>
            <person name="Berard A."/>
            <person name="Deniot G."/>
            <person name="Guan M."/>
            <person name="Liu Z."/>
            <person name="Sun F."/>
            <person name="Lim Y.P."/>
            <person name="Lyons E."/>
            <person name="Town C.D."/>
            <person name="Bancroft I."/>
            <person name="Wang X."/>
            <person name="Meng J."/>
            <person name="Ma J."/>
            <person name="Pires J.C."/>
            <person name="King G.J."/>
            <person name="Brunel D."/>
            <person name="Delourme R."/>
            <person name="Renard M."/>
            <person name="Aury J.M."/>
            <person name="Adams K.L."/>
            <person name="Batley J."/>
            <person name="Snowdon R.J."/>
            <person name="Tost J."/>
            <person name="Edwards D."/>
            <person name="Zhou Y."/>
            <person name="Hua W."/>
            <person name="Sharpe A.G."/>
            <person name="Paterson A.H."/>
            <person name="Guan C."/>
            <person name="Wincker P."/>
        </authorList>
    </citation>
    <scope>NUCLEOTIDE SEQUENCE [LARGE SCALE GENOMIC DNA]</scope>
    <source>
        <strain evidence="2">cv. Darmor-bzh</strain>
    </source>
</reference>
<evidence type="ECO:0000313" key="1">
    <source>
        <dbReference type="EMBL" id="CDY28479.1"/>
    </source>
</evidence>
<name>A0A078GTH0_BRANA</name>
<protein>
    <submittedName>
        <fullName evidence="1">BnaC07g13070D protein</fullName>
    </submittedName>
</protein>
<gene>
    <name evidence="1" type="primary">BnaC07g13070D</name>
    <name evidence="1" type="ORF">GSBRNA2T00040369001</name>
</gene>
<sequence length="85" mass="9270">MAKKIGVTMEVGNDGVVVITISNPPVNSLASPSILKSSILFDHSRLISGLKEKFQDANQKSAFKAIVLTVLRMELDVQQFLQSPE</sequence>
<keyword evidence="2" id="KW-1185">Reference proteome</keyword>
<organism evidence="1 2">
    <name type="scientific">Brassica napus</name>
    <name type="common">Rape</name>
    <dbReference type="NCBI Taxonomy" id="3708"/>
    <lineage>
        <taxon>Eukaryota</taxon>
        <taxon>Viridiplantae</taxon>
        <taxon>Streptophyta</taxon>
        <taxon>Embryophyta</taxon>
        <taxon>Tracheophyta</taxon>
        <taxon>Spermatophyta</taxon>
        <taxon>Magnoliopsida</taxon>
        <taxon>eudicotyledons</taxon>
        <taxon>Gunneridae</taxon>
        <taxon>Pentapetalae</taxon>
        <taxon>rosids</taxon>
        <taxon>malvids</taxon>
        <taxon>Brassicales</taxon>
        <taxon>Brassicaceae</taxon>
        <taxon>Brassiceae</taxon>
        <taxon>Brassica</taxon>
    </lineage>
</organism>
<evidence type="ECO:0000313" key="2">
    <source>
        <dbReference type="Proteomes" id="UP000028999"/>
    </source>
</evidence>
<dbReference type="STRING" id="3708.A0A078GTH0"/>
<dbReference type="Gramene" id="CDY28479">
    <property type="protein sequence ID" value="CDY28479"/>
    <property type="gene ID" value="GSBRNA2T00040369001"/>
</dbReference>
<dbReference type="PaxDb" id="3708-A0A078GTH0"/>
<dbReference type="Gene3D" id="3.90.226.10">
    <property type="entry name" value="2-enoyl-CoA Hydratase, Chain A, domain 1"/>
    <property type="match status" value="1"/>
</dbReference>
<dbReference type="EMBL" id="LK032220">
    <property type="protein sequence ID" value="CDY28479.1"/>
    <property type="molecule type" value="Genomic_DNA"/>
</dbReference>
<proteinExistence type="predicted"/>
<dbReference type="Proteomes" id="UP000028999">
    <property type="component" value="Unassembled WGS sequence"/>
</dbReference>